<protein>
    <submittedName>
        <fullName evidence="1">Molybdopterin converting factor small subunit</fullName>
    </submittedName>
</protein>
<dbReference type="InterPro" id="IPR012675">
    <property type="entry name" value="Beta-grasp_dom_sf"/>
</dbReference>
<gene>
    <name evidence="1" type="ORF">FHX44_113974</name>
</gene>
<dbReference type="InterPro" id="IPR016155">
    <property type="entry name" value="Mopterin_synth/thiamin_S_b"/>
</dbReference>
<evidence type="ECO:0000313" key="2">
    <source>
        <dbReference type="Proteomes" id="UP000321261"/>
    </source>
</evidence>
<dbReference type="OrthoDB" id="4331766at2"/>
<sequence length="87" mass="9100">MTSTTTVTITVRYFAAARAAAGVETELLEVAGTVDDAIRTIRERHGAGLGRVLARCSYLLDEVAVRDRSTPLPAGATLDVLPPFAGG</sequence>
<evidence type="ECO:0000313" key="1">
    <source>
        <dbReference type="EMBL" id="TWF78055.1"/>
    </source>
</evidence>
<dbReference type="EMBL" id="VIWU01000001">
    <property type="protein sequence ID" value="TWF78055.1"/>
    <property type="molecule type" value="Genomic_DNA"/>
</dbReference>
<comment type="caution">
    <text evidence="1">The sequence shown here is derived from an EMBL/GenBank/DDBJ whole genome shotgun (WGS) entry which is preliminary data.</text>
</comment>
<dbReference type="RefSeq" id="WP_147257130.1">
    <property type="nucleotide sequence ID" value="NZ_VIWU01000001.1"/>
</dbReference>
<keyword evidence="2" id="KW-1185">Reference proteome</keyword>
<dbReference type="Gene3D" id="3.10.20.30">
    <property type="match status" value="1"/>
</dbReference>
<dbReference type="SUPFAM" id="SSF54285">
    <property type="entry name" value="MoaD/ThiS"/>
    <property type="match status" value="1"/>
</dbReference>
<dbReference type="CDD" id="cd17040">
    <property type="entry name" value="Ubl_MoaD_like"/>
    <property type="match status" value="1"/>
</dbReference>
<dbReference type="AlphaFoldDB" id="A0A561ST80"/>
<accession>A0A561ST80</accession>
<dbReference type="InterPro" id="IPR003749">
    <property type="entry name" value="ThiS/MoaD-like"/>
</dbReference>
<dbReference type="Pfam" id="PF02597">
    <property type="entry name" value="ThiS"/>
    <property type="match status" value="1"/>
</dbReference>
<reference evidence="1 2" key="1">
    <citation type="submission" date="2019-06" db="EMBL/GenBank/DDBJ databases">
        <title>Sequencing the genomes of 1000 actinobacteria strains.</title>
        <authorList>
            <person name="Klenk H.-P."/>
        </authorList>
    </citation>
    <scope>NUCLEOTIDE SEQUENCE [LARGE SCALE GENOMIC DNA]</scope>
    <source>
        <strain evidence="1 2">DSM 45671</strain>
    </source>
</reference>
<proteinExistence type="predicted"/>
<organism evidence="1 2">
    <name type="scientific">Pseudonocardia hierapolitana</name>
    <dbReference type="NCBI Taxonomy" id="1128676"/>
    <lineage>
        <taxon>Bacteria</taxon>
        <taxon>Bacillati</taxon>
        <taxon>Actinomycetota</taxon>
        <taxon>Actinomycetes</taxon>
        <taxon>Pseudonocardiales</taxon>
        <taxon>Pseudonocardiaceae</taxon>
        <taxon>Pseudonocardia</taxon>
    </lineage>
</organism>
<name>A0A561ST80_9PSEU</name>
<dbReference type="Proteomes" id="UP000321261">
    <property type="component" value="Unassembled WGS sequence"/>
</dbReference>